<dbReference type="GO" id="GO:0008374">
    <property type="term" value="F:O-acyltransferase activity"/>
    <property type="evidence" value="ECO:0007669"/>
    <property type="project" value="InterPro"/>
</dbReference>
<evidence type="ECO:0000313" key="10">
    <source>
        <dbReference type="Proteomes" id="UP001150904"/>
    </source>
</evidence>
<evidence type="ECO:0000259" key="8">
    <source>
        <dbReference type="Pfam" id="PF13813"/>
    </source>
</evidence>
<evidence type="ECO:0000256" key="7">
    <source>
        <dbReference type="SAM" id="Phobius"/>
    </source>
</evidence>
<feature type="domain" description="Wax synthase" evidence="8">
    <location>
        <begin position="231"/>
        <end position="318"/>
    </location>
</feature>
<dbReference type="Proteomes" id="UP001150904">
    <property type="component" value="Unassembled WGS sequence"/>
</dbReference>
<evidence type="ECO:0000256" key="1">
    <source>
        <dbReference type="ARBA" id="ARBA00004141"/>
    </source>
</evidence>
<feature type="transmembrane region" description="Helical" evidence="7">
    <location>
        <begin position="394"/>
        <end position="414"/>
    </location>
</feature>
<gene>
    <name evidence="9" type="ORF">N7498_000273</name>
</gene>
<dbReference type="AlphaFoldDB" id="A0A9W9NE56"/>
<keyword evidence="10" id="KW-1185">Reference proteome</keyword>
<evidence type="ECO:0000256" key="4">
    <source>
        <dbReference type="ARBA" id="ARBA00022692"/>
    </source>
</evidence>
<keyword evidence="4 7" id="KW-0812">Transmembrane</keyword>
<evidence type="ECO:0000256" key="2">
    <source>
        <dbReference type="ARBA" id="ARBA00007282"/>
    </source>
</evidence>
<dbReference type="GO" id="GO:0006629">
    <property type="term" value="P:lipid metabolic process"/>
    <property type="evidence" value="ECO:0007669"/>
    <property type="project" value="InterPro"/>
</dbReference>
<dbReference type="PANTHER" id="PTHR31595">
    <property type="entry name" value="LONG-CHAIN-ALCOHOL O-FATTY-ACYLTRANSFERASE 3-RELATED"/>
    <property type="match status" value="1"/>
</dbReference>
<dbReference type="RefSeq" id="XP_058312747.1">
    <property type="nucleotide sequence ID" value="XM_058447336.1"/>
</dbReference>
<dbReference type="InterPro" id="IPR032805">
    <property type="entry name" value="Wax_synthase_dom"/>
</dbReference>
<dbReference type="PANTHER" id="PTHR31595:SF27">
    <property type="entry name" value="WAX SYNTHASE DOMAIN-CONTAINING PROTEIN-RELATED"/>
    <property type="match status" value="1"/>
</dbReference>
<comment type="subcellular location">
    <subcellularLocation>
        <location evidence="1">Membrane</location>
        <topology evidence="1">Multi-pass membrane protein</topology>
    </subcellularLocation>
</comment>
<evidence type="ECO:0000256" key="5">
    <source>
        <dbReference type="ARBA" id="ARBA00022989"/>
    </source>
</evidence>
<proteinExistence type="inferred from homology"/>
<feature type="transmembrane region" description="Helical" evidence="7">
    <location>
        <begin position="61"/>
        <end position="80"/>
    </location>
</feature>
<keyword evidence="6 7" id="KW-0472">Membrane</keyword>
<comment type="similarity">
    <text evidence="2">Belongs to the wax synthase family.</text>
</comment>
<dbReference type="InterPro" id="IPR044851">
    <property type="entry name" value="Wax_synthase"/>
</dbReference>
<name>A0A9W9NE56_9EURO</name>
<sequence>MTISPTFTTWLLAATIQHLIPTTLILTTPKRAPIRYIAIIFMIWLASLFIEPITAPSPARVTVISLVVVAIPQAVNLLLINPLDDDELCREQPRRAIFLSDRIWSALSAVSQSRAIGTSRQVKNVPPQPAYFGCGEKIPRGMFLMRQGLVLVWQYLACDIVQALARQQGLKQEGVLVFEPIQWQVPLDVWVGRGVQHLITWFVVMRLAIDSCYRVASIVLVGLGLDEPEHWPPVFGRMLDAFTLRNFWGKFWHQFLRQPFTAVSSFVARDVLHFSRPSILEQYTNIFFVFLLSGVLHLMANLVDGVPVERSGAMPFFLSMVLGIMIEDGFQAFWTRVHPAADSTEDTTPWWKRVVGLAWVFLWLGVTSTWYLHPLSQLPKDEITMVPFSVVERFGLKLIGGVVLAGGAVLSLMLRCEV</sequence>
<dbReference type="OrthoDB" id="1077582at2759"/>
<keyword evidence="5 7" id="KW-1133">Transmembrane helix</keyword>
<feature type="transmembrane region" description="Helical" evidence="7">
    <location>
        <begin position="312"/>
        <end position="334"/>
    </location>
</feature>
<feature type="transmembrane region" description="Helical" evidence="7">
    <location>
        <begin position="34"/>
        <end position="55"/>
    </location>
</feature>
<evidence type="ECO:0000256" key="3">
    <source>
        <dbReference type="ARBA" id="ARBA00022679"/>
    </source>
</evidence>
<organism evidence="9 10">
    <name type="scientific">Penicillium cinerascens</name>
    <dbReference type="NCBI Taxonomy" id="70096"/>
    <lineage>
        <taxon>Eukaryota</taxon>
        <taxon>Fungi</taxon>
        <taxon>Dikarya</taxon>
        <taxon>Ascomycota</taxon>
        <taxon>Pezizomycotina</taxon>
        <taxon>Eurotiomycetes</taxon>
        <taxon>Eurotiomycetidae</taxon>
        <taxon>Eurotiales</taxon>
        <taxon>Aspergillaceae</taxon>
        <taxon>Penicillium</taxon>
    </lineage>
</organism>
<feature type="transmembrane region" description="Helical" evidence="7">
    <location>
        <begin position="6"/>
        <end position="27"/>
    </location>
</feature>
<accession>A0A9W9NE56</accession>
<dbReference type="EMBL" id="JAPQKR010000004">
    <property type="protein sequence ID" value="KAJ5218174.1"/>
    <property type="molecule type" value="Genomic_DNA"/>
</dbReference>
<dbReference type="Pfam" id="PF13813">
    <property type="entry name" value="MBOAT_2"/>
    <property type="match status" value="1"/>
</dbReference>
<comment type="caution">
    <text evidence="9">The sequence shown here is derived from an EMBL/GenBank/DDBJ whole genome shotgun (WGS) entry which is preliminary data.</text>
</comment>
<reference evidence="9" key="1">
    <citation type="submission" date="2022-12" db="EMBL/GenBank/DDBJ databases">
        <authorList>
            <person name="Petersen C."/>
        </authorList>
    </citation>
    <scope>NUCLEOTIDE SEQUENCE</scope>
    <source>
        <strain evidence="9">IBT 15544</strain>
    </source>
</reference>
<evidence type="ECO:0000256" key="6">
    <source>
        <dbReference type="ARBA" id="ARBA00023136"/>
    </source>
</evidence>
<feature type="transmembrane region" description="Helical" evidence="7">
    <location>
        <begin position="354"/>
        <end position="374"/>
    </location>
</feature>
<evidence type="ECO:0000313" key="9">
    <source>
        <dbReference type="EMBL" id="KAJ5218174.1"/>
    </source>
</evidence>
<reference evidence="9" key="2">
    <citation type="journal article" date="2023" name="IMA Fungus">
        <title>Comparative genomic study of the Penicillium genus elucidates a diverse pangenome and 15 lateral gene transfer events.</title>
        <authorList>
            <person name="Petersen C."/>
            <person name="Sorensen T."/>
            <person name="Nielsen M.R."/>
            <person name="Sondergaard T.E."/>
            <person name="Sorensen J.L."/>
            <person name="Fitzpatrick D.A."/>
            <person name="Frisvad J.C."/>
            <person name="Nielsen K.L."/>
        </authorList>
    </citation>
    <scope>NUCLEOTIDE SEQUENCE</scope>
    <source>
        <strain evidence="9">IBT 15544</strain>
    </source>
</reference>
<dbReference type="GeneID" id="83174636"/>
<dbReference type="GO" id="GO:0016020">
    <property type="term" value="C:membrane"/>
    <property type="evidence" value="ECO:0007669"/>
    <property type="project" value="UniProtKB-SubCell"/>
</dbReference>
<keyword evidence="3" id="KW-0808">Transferase</keyword>
<protein>
    <recommendedName>
        <fullName evidence="8">Wax synthase domain-containing protein</fullName>
    </recommendedName>
</protein>
<feature type="transmembrane region" description="Helical" evidence="7">
    <location>
        <begin position="283"/>
        <end position="300"/>
    </location>
</feature>